<protein>
    <submittedName>
        <fullName evidence="5">Uncharacterized protein</fullName>
    </submittedName>
</protein>
<evidence type="ECO:0000256" key="4">
    <source>
        <dbReference type="SAM" id="Phobius"/>
    </source>
</evidence>
<evidence type="ECO:0000313" key="5">
    <source>
        <dbReference type="EMBL" id="GMI31372.1"/>
    </source>
</evidence>
<proteinExistence type="predicted"/>
<comment type="caution">
    <text evidence="5">The sequence shown here is derived from an EMBL/GenBank/DDBJ whole genome shotgun (WGS) entry which is preliminary data.</text>
</comment>
<dbReference type="Pfam" id="PF13855">
    <property type="entry name" value="LRR_8"/>
    <property type="match status" value="1"/>
</dbReference>
<keyword evidence="4" id="KW-0812">Transmembrane</keyword>
<dbReference type="PANTHER" id="PTHR45712">
    <property type="entry name" value="AGAP008170-PA"/>
    <property type="match status" value="1"/>
</dbReference>
<organism evidence="5 6">
    <name type="scientific">Tetraparma gracilis</name>
    <dbReference type="NCBI Taxonomy" id="2962635"/>
    <lineage>
        <taxon>Eukaryota</taxon>
        <taxon>Sar</taxon>
        <taxon>Stramenopiles</taxon>
        <taxon>Ochrophyta</taxon>
        <taxon>Bolidophyceae</taxon>
        <taxon>Parmales</taxon>
        <taxon>Triparmaceae</taxon>
        <taxon>Tetraparma</taxon>
    </lineage>
</organism>
<evidence type="ECO:0000256" key="2">
    <source>
        <dbReference type="ARBA" id="ARBA00022737"/>
    </source>
</evidence>
<feature type="transmembrane region" description="Helical" evidence="4">
    <location>
        <begin position="574"/>
        <end position="593"/>
    </location>
</feature>
<keyword evidence="4" id="KW-0472">Membrane</keyword>
<sequence length="1056" mass="114852">MTNFGTRTRAVAAALIFVLSPILSHRASSFAASYPLTSLAAFICLGVAYPKVLEGTDKKKGTNLALVTVPVLAWCFFEAITAELPLPNIPLAQNATELELELLPLPLPPAVPPGSTCRWHQDSNVWPLDLSSSNSSSPPPSLLPSSTLRSSVCNTDMDETRWNKMVSTVGNFDMIAVAAGIGPSEWDGPACKAAVIDTARRATTPYCSSSCSPLGFCDSDCRDVATLCGRMVSYDVLQGVMPNGAYEMIMKGMIGDLVPCLNDILVYITGNGDASKICDSSFYPFSHMSFGSTPNTDCLPLSTDPNPFLRDPSSSGSCALSNWDIFAAELDDVTAHNEALLLNATNATAADETAEEEPPPRFPSWREPAVALIPPAMLLLLLVGDRLSVKKKKSDSDNLATVTPVLDGDPPAPTPSSMADSLTFWSVLGLSGSFAATALLGIGALAMFLGFQVESRTDDLDYREPQAVGFYLIGLKAILDWLSTVVYWRPMVNKLVDVKKGAANPNTNLDKIPVACIAALAKRLRKFNHENISVAAGGKYSIVKIIASEVFEFMVQTSNANSLAKFLDWRIMRLYSNVIFANCLVFGFCLLAPDRYIPAATLISIDVLIDATYIIINIFFVAQPTSYWAILVPLALATGLLKDAFTRTALDNVTFVVLKEAADQKFDEAKASGTLPEKLCTDFLTRLNSGKRGRIEVNPPAGYPMMKPRMWYEDSEDSNVATGVLEFVLPGVTPGQAYTFSNRYTPEEKGLGTDKTVQVDLRDNEIVELPYELMDVESKNTMLLFDGNPCAEEVDWTGLGVDRLPTRMRGEGYDNGGWNSSLRVLKLGRNELDKSTFGELAANFANIEELDVSWNALGGVEEDVRGLKKLRKLDVSGNEGISAEDLVAAPEGLEMLNASFCGVNEIMGGQAVELQDRSMTLHGNRVTSITWPYELELKKIPAWLRTLEKITEANLEYCDVKEMQGGAFPASLEELVIRNQGSGLRLHPDSFEGLPKLRVLDASTNKITEDDMHPGLFAGATSLRELHLEGNTEMRRFNATELFPGGSKSVSLIDLR</sequence>
<dbReference type="InterPro" id="IPR050333">
    <property type="entry name" value="SLRP"/>
</dbReference>
<dbReference type="Pfam" id="PF13516">
    <property type="entry name" value="LRR_6"/>
    <property type="match status" value="1"/>
</dbReference>
<keyword evidence="4" id="KW-1133">Transmembrane helix</keyword>
<dbReference type="Gene3D" id="3.80.10.10">
    <property type="entry name" value="Ribonuclease Inhibitor"/>
    <property type="match status" value="2"/>
</dbReference>
<evidence type="ECO:0000313" key="6">
    <source>
        <dbReference type="Proteomes" id="UP001165060"/>
    </source>
</evidence>
<keyword evidence="1" id="KW-0433">Leucine-rich repeat</keyword>
<dbReference type="InterPro" id="IPR032675">
    <property type="entry name" value="LRR_dom_sf"/>
</dbReference>
<keyword evidence="6" id="KW-1185">Reference proteome</keyword>
<feature type="non-terminal residue" evidence="5">
    <location>
        <position position="1056"/>
    </location>
</feature>
<dbReference type="PANTHER" id="PTHR45712:SF22">
    <property type="entry name" value="INSULIN-LIKE GROWTH FACTOR-BINDING PROTEIN COMPLEX ACID LABILE SUBUNIT"/>
    <property type="match status" value="1"/>
</dbReference>
<dbReference type="EMBL" id="BRYB01004456">
    <property type="protein sequence ID" value="GMI31372.1"/>
    <property type="molecule type" value="Genomic_DNA"/>
</dbReference>
<feature type="transmembrane region" description="Helical" evidence="4">
    <location>
        <begin position="468"/>
        <end position="488"/>
    </location>
</feature>
<dbReference type="Proteomes" id="UP001165060">
    <property type="component" value="Unassembled WGS sequence"/>
</dbReference>
<dbReference type="SUPFAM" id="SSF52058">
    <property type="entry name" value="L domain-like"/>
    <property type="match status" value="1"/>
</dbReference>
<dbReference type="InterPro" id="IPR001611">
    <property type="entry name" value="Leu-rich_rpt"/>
</dbReference>
<name>A0ABQ6MR51_9STRA</name>
<accession>A0ABQ6MR51</accession>
<feature type="region of interest" description="Disordered" evidence="3">
    <location>
        <begin position="130"/>
        <end position="149"/>
    </location>
</feature>
<gene>
    <name evidence="5" type="ORF">TeGR_g13262</name>
</gene>
<feature type="transmembrane region" description="Helical" evidence="4">
    <location>
        <begin position="422"/>
        <end position="448"/>
    </location>
</feature>
<evidence type="ECO:0000256" key="1">
    <source>
        <dbReference type="ARBA" id="ARBA00022614"/>
    </source>
</evidence>
<evidence type="ECO:0000256" key="3">
    <source>
        <dbReference type="SAM" id="MobiDB-lite"/>
    </source>
</evidence>
<reference evidence="5 6" key="1">
    <citation type="journal article" date="2023" name="Commun. Biol.">
        <title>Genome analysis of Parmales, the sister group of diatoms, reveals the evolutionary specialization of diatoms from phago-mixotrophs to photoautotrophs.</title>
        <authorList>
            <person name="Ban H."/>
            <person name="Sato S."/>
            <person name="Yoshikawa S."/>
            <person name="Yamada K."/>
            <person name="Nakamura Y."/>
            <person name="Ichinomiya M."/>
            <person name="Sato N."/>
            <person name="Blanc-Mathieu R."/>
            <person name="Endo H."/>
            <person name="Kuwata A."/>
            <person name="Ogata H."/>
        </authorList>
    </citation>
    <scope>NUCLEOTIDE SEQUENCE [LARGE SCALE GENOMIC DNA]</scope>
</reference>
<keyword evidence="2" id="KW-0677">Repeat</keyword>